<feature type="signal peptide" evidence="11">
    <location>
        <begin position="1"/>
        <end position="18"/>
    </location>
</feature>
<dbReference type="CDD" id="cd00342">
    <property type="entry name" value="gram_neg_porins"/>
    <property type="match status" value="1"/>
</dbReference>
<dbReference type="PANTHER" id="PTHR34501:SF9">
    <property type="entry name" value="MAJOR OUTER MEMBRANE PROTEIN P.IA"/>
    <property type="match status" value="1"/>
</dbReference>
<keyword evidence="5" id="KW-0812">Transmembrane</keyword>
<dbReference type="GO" id="GO:0015288">
    <property type="term" value="F:porin activity"/>
    <property type="evidence" value="ECO:0007669"/>
    <property type="project" value="UniProtKB-KW"/>
</dbReference>
<dbReference type="EMBL" id="WWCV01000019">
    <property type="protein sequence ID" value="MYN17579.1"/>
    <property type="molecule type" value="Genomic_DNA"/>
</dbReference>
<evidence type="ECO:0000256" key="10">
    <source>
        <dbReference type="ARBA" id="ARBA00023237"/>
    </source>
</evidence>
<sequence>MKLSRVMPLLLACAIRQAAAQSGIGVYGVVDLAIVSDRDSGKSTTAVNSGQQTASRLGIKGNEDLGGGMRASFVVESQIEADTGNPSFAGRPFGSQSWVGLSGAFGSVKLGRMFTPYFGAIATNDPFDAKGPGESTRVFQDSGVRMDNTVKYSLPDLHGFHGDLAYGAGEQAGNAKANRQISADAGYAAGPMNIELAYHDSNDAAGVRLARSTLVAGNYDFGPVRGWIVLARSRNDKTLDTRDMLLGVSIPFGRDLIAADVVHKSDRYFQHASATQLALGYYHTLSKRTNLYLVGSNLRNGSEASYQAALPGGTRRLVAAGMRHQF</sequence>
<comment type="subcellular location">
    <subcellularLocation>
        <location evidence="1">Cell outer membrane</location>
        <topology evidence="1">Multi-pass membrane protein</topology>
    </subcellularLocation>
</comment>
<evidence type="ECO:0000256" key="4">
    <source>
        <dbReference type="ARBA" id="ARBA00022452"/>
    </source>
</evidence>
<dbReference type="Gene3D" id="2.40.160.10">
    <property type="entry name" value="Porin"/>
    <property type="match status" value="1"/>
</dbReference>
<dbReference type="GO" id="GO:0046930">
    <property type="term" value="C:pore complex"/>
    <property type="evidence" value="ECO:0007669"/>
    <property type="project" value="UniProtKB-KW"/>
</dbReference>
<dbReference type="InterPro" id="IPR033900">
    <property type="entry name" value="Gram_neg_porin_domain"/>
</dbReference>
<proteinExistence type="predicted"/>
<dbReference type="GO" id="GO:0034220">
    <property type="term" value="P:monoatomic ion transmembrane transport"/>
    <property type="evidence" value="ECO:0007669"/>
    <property type="project" value="InterPro"/>
</dbReference>
<keyword evidence="8" id="KW-0626">Porin</keyword>
<keyword evidence="7" id="KW-0406">Ion transport</keyword>
<keyword evidence="3" id="KW-0813">Transport</keyword>
<reference evidence="13 14" key="1">
    <citation type="submission" date="2019-12" db="EMBL/GenBank/DDBJ databases">
        <title>Novel species isolated from a subtropical stream in China.</title>
        <authorList>
            <person name="Lu H."/>
        </authorList>
    </citation>
    <scope>NUCLEOTIDE SEQUENCE [LARGE SCALE GENOMIC DNA]</scope>
    <source>
        <strain evidence="13 14">FT107W</strain>
    </source>
</reference>
<evidence type="ECO:0000256" key="1">
    <source>
        <dbReference type="ARBA" id="ARBA00004571"/>
    </source>
</evidence>
<feature type="chain" id="PRO_5032491442" evidence="11">
    <location>
        <begin position="19"/>
        <end position="326"/>
    </location>
</feature>
<dbReference type="InterPro" id="IPR050298">
    <property type="entry name" value="Gram-neg_bact_OMP"/>
</dbReference>
<dbReference type="GO" id="GO:0009279">
    <property type="term" value="C:cell outer membrane"/>
    <property type="evidence" value="ECO:0007669"/>
    <property type="project" value="UniProtKB-SubCell"/>
</dbReference>
<feature type="domain" description="Porin" evidence="12">
    <location>
        <begin position="18"/>
        <end position="300"/>
    </location>
</feature>
<evidence type="ECO:0000256" key="7">
    <source>
        <dbReference type="ARBA" id="ARBA00023065"/>
    </source>
</evidence>
<evidence type="ECO:0000256" key="6">
    <source>
        <dbReference type="ARBA" id="ARBA00022729"/>
    </source>
</evidence>
<dbReference type="InterPro" id="IPR001702">
    <property type="entry name" value="Porin_Gram-ve"/>
</dbReference>
<dbReference type="InterPro" id="IPR023614">
    <property type="entry name" value="Porin_dom_sf"/>
</dbReference>
<name>A0A845HJD0_9BURK</name>
<dbReference type="SUPFAM" id="SSF56935">
    <property type="entry name" value="Porins"/>
    <property type="match status" value="1"/>
</dbReference>
<dbReference type="InterPro" id="IPR002299">
    <property type="entry name" value="Porin_Neis"/>
</dbReference>
<organism evidence="13 14">
    <name type="scientific">Duganella vulcania</name>
    <dbReference type="NCBI Taxonomy" id="2692166"/>
    <lineage>
        <taxon>Bacteria</taxon>
        <taxon>Pseudomonadati</taxon>
        <taxon>Pseudomonadota</taxon>
        <taxon>Betaproteobacteria</taxon>
        <taxon>Burkholderiales</taxon>
        <taxon>Oxalobacteraceae</taxon>
        <taxon>Telluria group</taxon>
        <taxon>Duganella</taxon>
    </lineage>
</organism>
<keyword evidence="4" id="KW-1134">Transmembrane beta strand</keyword>
<keyword evidence="14" id="KW-1185">Reference proteome</keyword>
<dbReference type="PANTHER" id="PTHR34501">
    <property type="entry name" value="PROTEIN YDDL-RELATED"/>
    <property type="match status" value="1"/>
</dbReference>
<dbReference type="RefSeq" id="WP_161090192.1">
    <property type="nucleotide sequence ID" value="NZ_WWCV01000019.1"/>
</dbReference>
<evidence type="ECO:0000256" key="9">
    <source>
        <dbReference type="ARBA" id="ARBA00023136"/>
    </source>
</evidence>
<dbReference type="Proteomes" id="UP000484875">
    <property type="component" value="Unassembled WGS sequence"/>
</dbReference>
<evidence type="ECO:0000259" key="12">
    <source>
        <dbReference type="Pfam" id="PF13609"/>
    </source>
</evidence>
<keyword evidence="6 11" id="KW-0732">Signal</keyword>
<keyword evidence="10" id="KW-0998">Cell outer membrane</keyword>
<dbReference type="PRINTS" id="PR00184">
    <property type="entry name" value="NEISSPPORIN"/>
</dbReference>
<dbReference type="AlphaFoldDB" id="A0A845HJD0"/>
<dbReference type="Pfam" id="PF13609">
    <property type="entry name" value="Porin_4"/>
    <property type="match status" value="1"/>
</dbReference>
<comment type="subunit">
    <text evidence="2">Homotrimer.</text>
</comment>
<evidence type="ECO:0000256" key="2">
    <source>
        <dbReference type="ARBA" id="ARBA00011233"/>
    </source>
</evidence>
<evidence type="ECO:0000256" key="8">
    <source>
        <dbReference type="ARBA" id="ARBA00023114"/>
    </source>
</evidence>
<gene>
    <name evidence="13" type="ORF">GTP81_12525</name>
</gene>
<evidence type="ECO:0000256" key="5">
    <source>
        <dbReference type="ARBA" id="ARBA00022692"/>
    </source>
</evidence>
<evidence type="ECO:0000313" key="13">
    <source>
        <dbReference type="EMBL" id="MYN17579.1"/>
    </source>
</evidence>
<evidence type="ECO:0000256" key="3">
    <source>
        <dbReference type="ARBA" id="ARBA00022448"/>
    </source>
</evidence>
<accession>A0A845HJD0</accession>
<keyword evidence="9" id="KW-0472">Membrane</keyword>
<comment type="caution">
    <text evidence="13">The sequence shown here is derived from an EMBL/GenBank/DDBJ whole genome shotgun (WGS) entry which is preliminary data.</text>
</comment>
<dbReference type="PRINTS" id="PR00182">
    <property type="entry name" value="ECOLNEIPORIN"/>
</dbReference>
<evidence type="ECO:0000313" key="14">
    <source>
        <dbReference type="Proteomes" id="UP000484875"/>
    </source>
</evidence>
<protein>
    <submittedName>
        <fullName evidence="13">Porin</fullName>
    </submittedName>
</protein>
<evidence type="ECO:0000256" key="11">
    <source>
        <dbReference type="SAM" id="SignalP"/>
    </source>
</evidence>